<dbReference type="FunFam" id="2.60.40.2030:FF:000013">
    <property type="entry name" value="Adhesion G-protein coupled receptor V1"/>
    <property type="match status" value="1"/>
</dbReference>
<feature type="domain" description="Calx-beta" evidence="4">
    <location>
        <begin position="1146"/>
        <end position="1246"/>
    </location>
</feature>
<dbReference type="EMBL" id="JAFHDT010000011">
    <property type="protein sequence ID" value="KAI7803096.1"/>
    <property type="molecule type" value="Genomic_DNA"/>
</dbReference>
<dbReference type="SUPFAM" id="SSF141072">
    <property type="entry name" value="CalX-like"/>
    <property type="match status" value="12"/>
</dbReference>
<dbReference type="GO" id="GO:0007601">
    <property type="term" value="P:visual perception"/>
    <property type="evidence" value="ECO:0007669"/>
    <property type="project" value="TreeGrafter"/>
</dbReference>
<feature type="domain" description="Calx-beta" evidence="4">
    <location>
        <begin position="1035"/>
        <end position="1131"/>
    </location>
</feature>
<name>A0A9W7TUI2_TRIRA</name>
<keyword evidence="2" id="KW-0677">Repeat</keyword>
<dbReference type="FunFam" id="2.60.40.2030:FF:000028">
    <property type="entry name" value="Adhesion G-protein coupled receptor V1"/>
    <property type="match status" value="1"/>
</dbReference>
<dbReference type="GO" id="GO:0016020">
    <property type="term" value="C:membrane"/>
    <property type="evidence" value="ECO:0007669"/>
    <property type="project" value="InterPro"/>
</dbReference>
<dbReference type="InterPro" id="IPR013320">
    <property type="entry name" value="ConA-like_dom_sf"/>
</dbReference>
<keyword evidence="6" id="KW-1185">Reference proteome</keyword>
<dbReference type="GO" id="GO:0032420">
    <property type="term" value="C:stereocilium"/>
    <property type="evidence" value="ECO:0007669"/>
    <property type="project" value="TreeGrafter"/>
</dbReference>
<dbReference type="Gene3D" id="2.60.40.2030">
    <property type="match status" value="11"/>
</dbReference>
<dbReference type="FunFam" id="2.60.40.2030:FF:000017">
    <property type="entry name" value="Adhesion G protein-coupled receptor V1"/>
    <property type="match status" value="1"/>
</dbReference>
<evidence type="ECO:0000256" key="2">
    <source>
        <dbReference type="ARBA" id="ARBA00022737"/>
    </source>
</evidence>
<keyword evidence="3" id="KW-0106">Calcium</keyword>
<dbReference type="SMART" id="SM00237">
    <property type="entry name" value="Calx_beta"/>
    <property type="match status" value="4"/>
</dbReference>
<proteinExistence type="predicted"/>
<dbReference type="GO" id="GO:0010855">
    <property type="term" value="F:adenylate cyclase inhibitor activity"/>
    <property type="evidence" value="ECO:0007669"/>
    <property type="project" value="TreeGrafter"/>
</dbReference>
<dbReference type="InterPro" id="IPR003644">
    <property type="entry name" value="Calx_beta"/>
</dbReference>
<dbReference type="Pfam" id="PF03160">
    <property type="entry name" value="Calx-beta"/>
    <property type="match status" value="11"/>
</dbReference>
<dbReference type="GO" id="GO:0007605">
    <property type="term" value="P:sensory perception of sound"/>
    <property type="evidence" value="ECO:0007669"/>
    <property type="project" value="TreeGrafter"/>
</dbReference>
<dbReference type="GO" id="GO:0071277">
    <property type="term" value="P:cellular response to calcium ion"/>
    <property type="evidence" value="ECO:0007669"/>
    <property type="project" value="TreeGrafter"/>
</dbReference>
<feature type="domain" description="Calx-beta" evidence="4">
    <location>
        <begin position="293"/>
        <end position="404"/>
    </location>
</feature>
<dbReference type="InterPro" id="IPR038081">
    <property type="entry name" value="CalX-like_sf"/>
</dbReference>
<dbReference type="PANTHER" id="PTHR46682:SF1">
    <property type="entry name" value="ADHESION G-PROTEIN COUPLED RECEPTOR V1"/>
    <property type="match status" value="1"/>
</dbReference>
<dbReference type="GO" id="GO:0004930">
    <property type="term" value="F:G protein-coupled receptor activity"/>
    <property type="evidence" value="ECO:0007669"/>
    <property type="project" value="InterPro"/>
</dbReference>
<sequence length="1768" mass="193564">MRHLYNRLSWGQPKKKTPLSWRLCGVLVIDKWFDVYQTSMSCGDLEKGMPAVLVLTGLVLMLLTTSIRSESAQLRFQGQTQFVVNESSRAIVRLVVERVGDPVNVTALVLLQGEDTGDFEATTAAAFLLSSESNKTIFIAVKDDDLPEADETFVFNLCLQSSSNGVTVGTPNTATITILSNDNAFGIISFNSTSIITVEEPRGRGQYVPLTLIREKGTYGTVTVNFEIIGGPNPSIEDLSPDMGNITIPPGRAVVVFSIMIQDDKLPEDDEIFTVQLTEAAGGALLNPNRSRLQIKISRNDAPVRFAKPFVVVPENIGVISLTVTRGRTEDALLIGSDNRTVSVAYTVITGSGAGSATPMADFVDLEAERMVVFPPGVHETELRFNIRDDNIPEIAESFQVVLLEETLLGDAVLMIPSMVHVTIEPNDKPYGVLSISPYPTQPLIINEDLTQIYEGIIIVRNGGTHGAVSVRWNITRNSKDESLVSADLNPNSGTMRFAEGQMSAVLPLNITQDSLPEKAEAFLLRLIPSSVQGGAEVGEPMEMVFFIQDSDDVYGQFSFHPKENQSIQSQPEGRYLSLSLLREGGTLGEVRLTLTALYIPARPLESSQAREGVLNGTSINSLMFSSGQSRAQLTLPIRNDAFLQNGAHFLIQLDSVQLVNITPPILSVSPRFGGALNISLIITPDIANGEIGFTSNQTVVALEPEGSNSSLITLYLRRDGTDGQAVVFWSLRPTGENRDDVSEDDISPFTGSVKFLSGQSEAVIILTVKADDVPEINETVILTLDRINVDDQVLKPGFASREIVFLENDDPGGVFEFSPVTNGPWFINEGETIELKVIREQGKLLNQLVRYTVIPSGNTQFYGATGVLEFQPGEREVMVALVAKPDGIPELDETFSVVLSSHSTPASRLGNRRQVNITVRKSDDPFGVIEFIQDGLDFTINESKAMEPHSASYPIGRSSGTFGNISVFWVLKPIHSGDVSPVQGEIFFAEGENLKNLTIFSVPDEIPEKTENFTITLLNTTGGARLGNFISASLKIQGNDDPVYFAEPVVQRVHEGGVANFTILRAGLANFITTVNYRFEYGDTSLGDFIPPSNDSTLIFDFGEWMKNISVVVIEDEIPETDEPFYIVLFNATGDAVVYGQATATVVIKASDDANGIFSLDSTQKSVEEGRTNNFYVLRERGHFGNVTIYWQLFANDTPLEPHQEFLNTSGSIVFRMGEKSKPIVLEAISDKLPEFNEFYELRLMNISGGYPGEGGKLALKDLNASVFIPFNDDPFGVFAIDPNSLEREVAEDVLSVDDMTDVTSFTVLRQQGTFGDVRVAWEILSGAYPDGLPPMEDLILMALFPRAVELRPHARRHHAGTDALFFSGLPGAYGSISPDTHLQIPQTLTNFTFSVWLMPRPNTDGFIASKGSGNGTIYYGLQVQTNESHVTALLHYTTTGSNSTQVARATASKFVEDNSWFHVIVAVEDGIIEFYLDGNPMPGGIKSLKGDAIINDAAPIRIGSNPDGEQRYTGLIQDLRLYTSQLSPSEIHELHSQPAKTDLRNLSGYLTYRQDEKQKLFVVEVRDDQEEEGEEVFYLQLVAVQGGARLSMPRHSAVLRVMKSDNANGLFGFTGTCIPVISEEGSTISCVVERILGALDHVYVNYTITQVDSPAELSNASDFANSTGTIHFLPGQRSELIQQHILVQSIIQFTIVNTKCLIQICVFYPCALSSIKFSPSILSVSKPKKQMNVVLPDLKSGSGVTPEDMVFSDKMYQVPTLLEIYG</sequence>
<dbReference type="PANTHER" id="PTHR46682">
    <property type="entry name" value="ADHESION G-PROTEIN COUPLED RECEPTOR V1"/>
    <property type="match status" value="1"/>
</dbReference>
<dbReference type="Pfam" id="PF13385">
    <property type="entry name" value="Laminin_G_3"/>
    <property type="match status" value="1"/>
</dbReference>
<protein>
    <submittedName>
        <fullName evidence="5">G-protein coupled receptor 98</fullName>
    </submittedName>
</protein>
<feature type="domain" description="Calx-beta" evidence="4">
    <location>
        <begin position="174"/>
        <end position="278"/>
    </location>
</feature>
<dbReference type="FunFam" id="2.60.40.2030:FF:000007">
    <property type="entry name" value="Adhesion G-protein coupled receptor V1"/>
    <property type="match status" value="3"/>
</dbReference>
<reference evidence="5" key="1">
    <citation type="submission" date="2021-02" db="EMBL/GenBank/DDBJ databases">
        <title>Comparative genomics reveals that relaxation of natural selection precedes convergent phenotypic evolution of cavefish.</title>
        <authorList>
            <person name="Peng Z."/>
        </authorList>
    </citation>
    <scope>NUCLEOTIDE SEQUENCE</scope>
    <source>
        <tissue evidence="5">Muscle</tissue>
    </source>
</reference>
<dbReference type="FunFam" id="2.60.40.2030:FF:000023">
    <property type="entry name" value="Adhesion G protein-coupled receptor V1"/>
    <property type="match status" value="1"/>
</dbReference>
<keyword evidence="5" id="KW-0675">Receptor</keyword>
<organism evidence="5 6">
    <name type="scientific">Triplophysa rosa</name>
    <name type="common">Cave loach</name>
    <dbReference type="NCBI Taxonomy" id="992332"/>
    <lineage>
        <taxon>Eukaryota</taxon>
        <taxon>Metazoa</taxon>
        <taxon>Chordata</taxon>
        <taxon>Craniata</taxon>
        <taxon>Vertebrata</taxon>
        <taxon>Euteleostomi</taxon>
        <taxon>Actinopterygii</taxon>
        <taxon>Neopterygii</taxon>
        <taxon>Teleostei</taxon>
        <taxon>Ostariophysi</taxon>
        <taxon>Cypriniformes</taxon>
        <taxon>Nemacheilidae</taxon>
        <taxon>Triplophysa</taxon>
    </lineage>
</organism>
<gene>
    <name evidence="5" type="ORF">IRJ41_002728</name>
</gene>
<dbReference type="Proteomes" id="UP001059041">
    <property type="component" value="Linkage Group LG11"/>
</dbReference>
<dbReference type="Gene3D" id="2.60.120.200">
    <property type="match status" value="1"/>
</dbReference>
<dbReference type="GO" id="GO:0001965">
    <property type="term" value="F:G-protein alpha-subunit binding"/>
    <property type="evidence" value="ECO:0007669"/>
    <property type="project" value="TreeGrafter"/>
</dbReference>
<dbReference type="GO" id="GO:0005737">
    <property type="term" value="C:cytoplasm"/>
    <property type="evidence" value="ECO:0007669"/>
    <property type="project" value="TreeGrafter"/>
</dbReference>
<dbReference type="InterPro" id="IPR026919">
    <property type="entry name" value="ADGRV1"/>
</dbReference>
<accession>A0A9W7TUI2</accession>
<evidence type="ECO:0000313" key="5">
    <source>
        <dbReference type="EMBL" id="KAI7803096.1"/>
    </source>
</evidence>
<keyword evidence="1" id="KW-0732">Signal</keyword>
<comment type="caution">
    <text evidence="5">The sequence shown here is derived from an EMBL/GenBank/DDBJ whole genome shotgun (WGS) entry which is preliminary data.</text>
</comment>
<evidence type="ECO:0000256" key="1">
    <source>
        <dbReference type="ARBA" id="ARBA00022729"/>
    </source>
</evidence>
<evidence type="ECO:0000313" key="6">
    <source>
        <dbReference type="Proteomes" id="UP001059041"/>
    </source>
</evidence>
<evidence type="ECO:0000256" key="3">
    <source>
        <dbReference type="ARBA" id="ARBA00022837"/>
    </source>
</evidence>
<evidence type="ECO:0000259" key="4">
    <source>
        <dbReference type="SMART" id="SM00237"/>
    </source>
</evidence>
<dbReference type="SUPFAM" id="SSF49899">
    <property type="entry name" value="Concanavalin A-like lectins/glucanases"/>
    <property type="match status" value="1"/>
</dbReference>